<evidence type="ECO:0000313" key="10">
    <source>
        <dbReference type="Proteomes" id="UP001321748"/>
    </source>
</evidence>
<keyword evidence="6" id="KW-0175">Coiled coil</keyword>
<dbReference type="InterPro" id="IPR050534">
    <property type="entry name" value="Coronavir_polyprotein_1ab"/>
</dbReference>
<reference evidence="9 10" key="1">
    <citation type="journal article" date="2023" name="Microbiol. Spectr.">
        <title>Symbiosis of Carpenter Bees with Uncharacterized Lactic Acid Bacteria Showing NAD Auxotrophy.</title>
        <authorList>
            <person name="Kawasaki S."/>
            <person name="Ozawa K."/>
            <person name="Mori T."/>
            <person name="Yamamoto A."/>
            <person name="Ito M."/>
            <person name="Ohkuma M."/>
            <person name="Sakamoto M."/>
            <person name="Matsutani M."/>
        </authorList>
    </citation>
    <scope>NUCLEOTIDE SEQUENCE [LARGE SCALE GENOMIC DNA]</scope>
    <source>
        <strain evidence="9 10">KimH</strain>
    </source>
</reference>
<evidence type="ECO:0000313" key="9">
    <source>
        <dbReference type="EMBL" id="BDR55376.1"/>
    </source>
</evidence>
<evidence type="ECO:0000256" key="1">
    <source>
        <dbReference type="ARBA" id="ARBA00007913"/>
    </source>
</evidence>
<dbReference type="SUPFAM" id="SSF52540">
    <property type="entry name" value="P-loop containing nucleoside triphosphate hydrolases"/>
    <property type="match status" value="1"/>
</dbReference>
<dbReference type="InterPro" id="IPR047187">
    <property type="entry name" value="SF1_C_Upf1"/>
</dbReference>
<dbReference type="Pfam" id="PF13087">
    <property type="entry name" value="AAA_12"/>
    <property type="match status" value="1"/>
</dbReference>
<dbReference type="EMBL" id="AP026800">
    <property type="protein sequence ID" value="BDR55376.1"/>
    <property type="molecule type" value="Genomic_DNA"/>
</dbReference>
<feature type="coiled-coil region" evidence="6">
    <location>
        <begin position="373"/>
        <end position="400"/>
    </location>
</feature>
<protein>
    <recommendedName>
        <fullName evidence="11">DNA helicase</fullName>
    </recommendedName>
</protein>
<keyword evidence="3" id="KW-0378">Hydrolase</keyword>
<dbReference type="InterPro" id="IPR027417">
    <property type="entry name" value="P-loop_NTPase"/>
</dbReference>
<feature type="domain" description="DNA2/NAM7 helicase helicase" evidence="7">
    <location>
        <begin position="344"/>
        <end position="530"/>
    </location>
</feature>
<evidence type="ECO:0000259" key="7">
    <source>
        <dbReference type="Pfam" id="PF13086"/>
    </source>
</evidence>
<keyword evidence="10" id="KW-1185">Reference proteome</keyword>
<evidence type="ECO:0008006" key="11">
    <source>
        <dbReference type="Google" id="ProtNLM"/>
    </source>
</evidence>
<evidence type="ECO:0000256" key="5">
    <source>
        <dbReference type="ARBA" id="ARBA00022840"/>
    </source>
</evidence>
<feature type="domain" description="DNA2/NAM7 helicase-like C-terminal" evidence="8">
    <location>
        <begin position="581"/>
        <end position="768"/>
    </location>
</feature>
<dbReference type="Gene3D" id="3.40.50.300">
    <property type="entry name" value="P-loop containing nucleotide triphosphate hydrolases"/>
    <property type="match status" value="3"/>
</dbReference>
<proteinExistence type="inferred from homology"/>
<sequence>MAVNIISAAKNNYENTALLGVNGPPGTGKTTLLKDVVAQIIVARAEQLVRFNCPADIFIAAKDARRTDEDKSLRYWLLDSSVTGYEIVVASNNNKAVENVSEDLPSLDAIAPKWQSYITDTYGNPKGGFAFYRVAEAIQEANAEKKNKQNSSAPRQKNQTVWSLLAAVLGNSSNKSAFVKPFEKSLVYDILQPLAKARTNTNQGWNRAKQAFASAMQEEQKLRNEREERFAFDRNPDQFFEEVERLKQELSGLSKQIEDVRGALKEYKEQIKVKDRELLEAKGRADAAIEESNSSECEYNAYLQYWKAHPISGFIHSKSRREKELALYTTMQQSMRKRQELCSAVGRVGNEQFELQNNILSCDQWLPTQLSKKESLSEQLAQLEMRIQEYQKQEKHTSRLDDKSVRWVDEEWNEARTKVFIAALALHQELVLGAADRFYENLRLASKVILSSNYSSEERLIAWQTFFLVVPVVSSSFASISKMFTGLGREALGWAIIDEAGQASPQSAAGLLQRVQHAVAVGDPMQLEPVDTLPVQMRELLADTHNIQIGLESGNMQEMVDYQTSYGTQDGVSGHWLGMPLTVHRRCDEPMFSIVNKMAYSDRMVRVGPAHKSCQYTLGDKAGGELPTSCWYDVPPKQNEHCSSQWRPAEGIELEKRLKDLIEGGIEPSNILVIAPFKAVSRELQSVFEKAVRLSYKGSSQKEKHTAGKQAGTVHTSQGREADVVFLVLGSKSGRAGAGSRDWVNNSPNLLNVAVSRAKRRLYVIGSKQDWGHAKYTKDILDGLEAEAQN</sequence>
<organism evidence="9 10">
    <name type="scientific">Bombiscardovia apis</name>
    <dbReference type="NCBI Taxonomy" id="2932182"/>
    <lineage>
        <taxon>Bacteria</taxon>
        <taxon>Bacillati</taxon>
        <taxon>Actinomycetota</taxon>
        <taxon>Actinomycetes</taxon>
        <taxon>Bifidobacteriales</taxon>
        <taxon>Bifidobacteriaceae</taxon>
        <taxon>Bombiscardovia</taxon>
    </lineage>
</organism>
<keyword evidence="5" id="KW-0067">ATP-binding</keyword>
<accession>A0ABM8BEL5</accession>
<dbReference type="Pfam" id="PF13086">
    <property type="entry name" value="AAA_11"/>
    <property type="match status" value="2"/>
</dbReference>
<keyword evidence="2" id="KW-0547">Nucleotide-binding</keyword>
<dbReference type="InterPro" id="IPR041677">
    <property type="entry name" value="DNA2/NAM7_AAA_11"/>
</dbReference>
<dbReference type="Proteomes" id="UP001321748">
    <property type="component" value="Chromosome"/>
</dbReference>
<dbReference type="PANTHER" id="PTHR43788:SF8">
    <property type="entry name" value="DNA-BINDING PROTEIN SMUBP-2"/>
    <property type="match status" value="1"/>
</dbReference>
<dbReference type="PANTHER" id="PTHR43788">
    <property type="entry name" value="DNA2/NAM7 HELICASE FAMILY MEMBER"/>
    <property type="match status" value="1"/>
</dbReference>
<evidence type="ECO:0000256" key="2">
    <source>
        <dbReference type="ARBA" id="ARBA00022741"/>
    </source>
</evidence>
<evidence type="ECO:0000256" key="4">
    <source>
        <dbReference type="ARBA" id="ARBA00022806"/>
    </source>
</evidence>
<gene>
    <name evidence="9" type="ORF">KIMH_14870</name>
</gene>
<dbReference type="InterPro" id="IPR041679">
    <property type="entry name" value="DNA2/NAM7-like_C"/>
</dbReference>
<keyword evidence="4" id="KW-0347">Helicase</keyword>
<evidence type="ECO:0000259" key="8">
    <source>
        <dbReference type="Pfam" id="PF13087"/>
    </source>
</evidence>
<evidence type="ECO:0000256" key="3">
    <source>
        <dbReference type="ARBA" id="ARBA00022801"/>
    </source>
</evidence>
<feature type="coiled-coil region" evidence="6">
    <location>
        <begin position="208"/>
        <end position="284"/>
    </location>
</feature>
<comment type="similarity">
    <text evidence="1">Belongs to the DNA2/NAM7 helicase family.</text>
</comment>
<feature type="domain" description="DNA2/NAM7 helicase helicase" evidence="7">
    <location>
        <begin position="8"/>
        <end position="271"/>
    </location>
</feature>
<evidence type="ECO:0000256" key="6">
    <source>
        <dbReference type="SAM" id="Coils"/>
    </source>
</evidence>
<name>A0ABM8BEL5_9BIFI</name>
<dbReference type="CDD" id="cd18808">
    <property type="entry name" value="SF1_C_Upf1"/>
    <property type="match status" value="1"/>
</dbReference>